<evidence type="ECO:0000259" key="3">
    <source>
        <dbReference type="PROSITE" id="PS50093"/>
    </source>
</evidence>
<proteinExistence type="predicted"/>
<sequence>MSVSVRRTVAVSLLLGALALLAVSAPAAAQAGPTVVEHNVTETTTWDGEYRIVSNVTVAENATLEIEPGTTVELAEGISLSVAGTLSATGTSEAPIRFRASKPAATAGAWDAIRTTGTGSATLTLAHVELQNATNAIRIETPDSTVRLTESTTRSTAGDGIAVSVADRSTDLQVHSTRLESIGGDGISATRTAILPVESVSGWEISDTTFTDIEGAGLDLHATTVRGLSVRDSAFTGLETGIGIDTDQIRTTAIRATAIEPTGTGVGVETLDVQGFSISNNEITGAETGVNLRLERNVHSLVLSANEITSGDQGVAIEHDPRMDRFYGFDFVFDGNTVTDHTANGLSLHSKLFADSSIAVRNNTVSDNDGHGIGLFVGAFQDATVSGNALRENGESGLSMTARHVRNTQVGDNLARENGGSGLSIAARQSMTGLRVAENELLDNAREGLAIENGVRTAGNYTIEENFLAANAYGITASGPQRATIEANEIVFNTVAFGDLDPRTDADPGVGVLLTEGAGGVDLRANDIYGHRVGLLTDLSGTVRAEANYWGATNGPYHRSINPEGEGNAVETRNGWVDLLEVSADRHGPAYARPSAEIEFAPSAPVVDESVELSATSSSDPDGAVRTYRYAVNESVTVTTEATLDTAFDSPGSYPITLWVEDDMGIESATPATATVTVEAAPTPTTTGQTQPPTTHPDPGSSAPLGLIGGLLGAGLYGMAVLLGARGLYQTLTESLLTVRGRRLHVLAGAGILTWGLASIPGPSILRLVAVAAFLVWVGLTGVAYLVVRLR</sequence>
<dbReference type="STRING" id="1873524.HSR6_1646"/>
<dbReference type="InterPro" id="IPR006626">
    <property type="entry name" value="PbH1"/>
</dbReference>
<dbReference type="InterPro" id="IPR000601">
    <property type="entry name" value="PKD_dom"/>
</dbReference>
<dbReference type="InterPro" id="IPR039448">
    <property type="entry name" value="Beta_helix"/>
</dbReference>
<keyword evidence="2" id="KW-1133">Transmembrane helix</keyword>
<dbReference type="Pfam" id="PF13229">
    <property type="entry name" value="Beta_helix"/>
    <property type="match status" value="1"/>
</dbReference>
<dbReference type="InterPro" id="IPR035986">
    <property type="entry name" value="PKD_dom_sf"/>
</dbReference>
<dbReference type="InterPro" id="IPR011050">
    <property type="entry name" value="Pectin_lyase_fold/virulence"/>
</dbReference>
<dbReference type="SMART" id="SM00089">
    <property type="entry name" value="PKD"/>
    <property type="match status" value="1"/>
</dbReference>
<gene>
    <name evidence="4" type="ORF">HTSR_1577</name>
</gene>
<dbReference type="InterPro" id="IPR012334">
    <property type="entry name" value="Pectin_lyas_fold"/>
</dbReference>
<dbReference type="Gene3D" id="2.60.40.10">
    <property type="entry name" value="Immunoglobulins"/>
    <property type="match status" value="1"/>
</dbReference>
<dbReference type="SUPFAM" id="SSF51126">
    <property type="entry name" value="Pectin lyase-like"/>
    <property type="match status" value="2"/>
</dbReference>
<keyword evidence="2" id="KW-0472">Membrane</keyword>
<feature type="transmembrane region" description="Helical" evidence="2">
    <location>
        <begin position="768"/>
        <end position="788"/>
    </location>
</feature>
<dbReference type="InterPro" id="IPR013783">
    <property type="entry name" value="Ig-like_fold"/>
</dbReference>
<evidence type="ECO:0000256" key="2">
    <source>
        <dbReference type="SAM" id="Phobius"/>
    </source>
</evidence>
<dbReference type="Proteomes" id="UP000185608">
    <property type="component" value="Chromosome"/>
</dbReference>
<feature type="transmembrane region" description="Helical" evidence="2">
    <location>
        <begin position="703"/>
        <end position="723"/>
    </location>
</feature>
<reference evidence="4 5" key="1">
    <citation type="submission" date="2016-06" db="EMBL/GenBank/DDBJ databases">
        <title>Discovery of anaerobic lithoheterotrophic haloarchaeon capable of sulfur respiration by hydrogen and formate.</title>
        <authorList>
            <person name="Sorokin D.Y."/>
            <person name="Kublanov I.V."/>
            <person name="Roman P."/>
            <person name="Sinninghe Damste J.S."/>
            <person name="Golyshin P.N."/>
            <person name="Rojo D."/>
            <person name="Ciordia S."/>
            <person name="Mena Md.C."/>
            <person name="Ferrer M."/>
            <person name="Smedile F."/>
            <person name="Messina E."/>
            <person name="La Cono V."/>
            <person name="Yakimov M.M."/>
        </authorList>
    </citation>
    <scope>NUCLEOTIDE SEQUENCE [LARGE SCALE GENOMIC DNA]</scope>
    <source>
        <strain evidence="4 5">HTSR1</strain>
    </source>
</reference>
<dbReference type="KEGG" id="halh:HTSR_1577"/>
<dbReference type="SMART" id="SM00710">
    <property type="entry name" value="PbH1"/>
    <property type="match status" value="15"/>
</dbReference>
<evidence type="ECO:0000256" key="1">
    <source>
        <dbReference type="SAM" id="MobiDB-lite"/>
    </source>
</evidence>
<dbReference type="AlphaFoldDB" id="A0A1D8S5W5"/>
<evidence type="ECO:0000313" key="5">
    <source>
        <dbReference type="Proteomes" id="UP000185608"/>
    </source>
</evidence>
<accession>A0A1D8S5W5</accession>
<dbReference type="Gene3D" id="2.160.20.10">
    <property type="entry name" value="Single-stranded right-handed beta-helix, Pectin lyase-like"/>
    <property type="match status" value="2"/>
</dbReference>
<feature type="transmembrane region" description="Helical" evidence="2">
    <location>
        <begin position="744"/>
        <end position="762"/>
    </location>
</feature>
<protein>
    <recommendedName>
        <fullName evidence="3">PKD domain-containing protein</fullName>
    </recommendedName>
</protein>
<keyword evidence="2" id="KW-0812">Transmembrane</keyword>
<dbReference type="RefSeq" id="WP_070365420.1">
    <property type="nucleotide sequence ID" value="NZ_CP016070.1"/>
</dbReference>
<dbReference type="EMBL" id="CP016070">
    <property type="protein sequence ID" value="AOW80749.1"/>
    <property type="molecule type" value="Genomic_DNA"/>
</dbReference>
<dbReference type="Pfam" id="PF18911">
    <property type="entry name" value="PKD_4"/>
    <property type="match status" value="1"/>
</dbReference>
<dbReference type="PROSITE" id="PS50093">
    <property type="entry name" value="PKD"/>
    <property type="match status" value="1"/>
</dbReference>
<dbReference type="SUPFAM" id="SSF49299">
    <property type="entry name" value="PKD domain"/>
    <property type="match status" value="1"/>
</dbReference>
<feature type="domain" description="PKD" evidence="3">
    <location>
        <begin position="594"/>
        <end position="683"/>
    </location>
</feature>
<organism evidence="4 5">
    <name type="scientific">Halodesulfurarchaeum formicicum</name>
    <dbReference type="NCBI Taxonomy" id="1873524"/>
    <lineage>
        <taxon>Archaea</taxon>
        <taxon>Methanobacteriati</taxon>
        <taxon>Methanobacteriota</taxon>
        <taxon>Stenosarchaea group</taxon>
        <taxon>Halobacteria</taxon>
        <taxon>Halobacteriales</taxon>
        <taxon>Halobacteriaceae</taxon>
        <taxon>Halodesulfurarchaeum</taxon>
    </lineage>
</organism>
<name>A0A1D8S5W5_9EURY</name>
<dbReference type="InterPro" id="IPR022409">
    <property type="entry name" value="PKD/Chitinase_dom"/>
</dbReference>
<evidence type="ECO:0000313" key="4">
    <source>
        <dbReference type="EMBL" id="AOW80749.1"/>
    </source>
</evidence>
<feature type="region of interest" description="Disordered" evidence="1">
    <location>
        <begin position="682"/>
        <end position="702"/>
    </location>
</feature>
<dbReference type="GeneID" id="29829567"/>